<feature type="transmembrane region" description="Helical" evidence="1">
    <location>
        <begin position="207"/>
        <end position="227"/>
    </location>
</feature>
<keyword evidence="1" id="KW-0812">Transmembrane</keyword>
<keyword evidence="3" id="KW-1185">Reference proteome</keyword>
<feature type="transmembrane region" description="Helical" evidence="1">
    <location>
        <begin position="239"/>
        <end position="262"/>
    </location>
</feature>
<dbReference type="Proteomes" id="UP001259659">
    <property type="component" value="Unassembled WGS sequence"/>
</dbReference>
<name>A0ABU2F9H4_9EURY</name>
<evidence type="ECO:0000256" key="1">
    <source>
        <dbReference type="SAM" id="Phobius"/>
    </source>
</evidence>
<accession>A0ABU2F9H4</accession>
<proteinExistence type="predicted"/>
<feature type="transmembrane region" description="Helical" evidence="1">
    <location>
        <begin position="103"/>
        <end position="123"/>
    </location>
</feature>
<evidence type="ECO:0000313" key="3">
    <source>
        <dbReference type="Proteomes" id="UP001259659"/>
    </source>
</evidence>
<gene>
    <name evidence="2" type="ORF">NDI56_05950</name>
</gene>
<keyword evidence="1" id="KW-1133">Transmembrane helix</keyword>
<feature type="transmembrane region" description="Helical" evidence="1">
    <location>
        <begin position="42"/>
        <end position="67"/>
    </location>
</feature>
<reference evidence="2 3" key="1">
    <citation type="submission" date="2022-06" db="EMBL/GenBank/DDBJ databases">
        <title>Haloarcula sp. a new haloarchaeum isolate from saline soil.</title>
        <authorList>
            <person name="Strakova D."/>
            <person name="Galisteo C."/>
            <person name="Sanchez-Porro C."/>
            <person name="Ventosa A."/>
        </authorList>
    </citation>
    <scope>NUCLEOTIDE SEQUENCE [LARGE SCALE GENOMIC DNA]</scope>
    <source>
        <strain evidence="2 3">S1CR25-12</strain>
    </source>
</reference>
<evidence type="ECO:0000313" key="2">
    <source>
        <dbReference type="EMBL" id="MDS0258932.1"/>
    </source>
</evidence>
<keyword evidence="1" id="KW-0472">Membrane</keyword>
<dbReference type="RefSeq" id="WP_310918512.1">
    <property type="nucleotide sequence ID" value="NZ_JAMQON010000001.1"/>
</dbReference>
<protein>
    <recommendedName>
        <fullName evidence="4">Yip1 domain-containing protein</fullName>
    </recommendedName>
</protein>
<evidence type="ECO:0008006" key="4">
    <source>
        <dbReference type="Google" id="ProtNLM"/>
    </source>
</evidence>
<comment type="caution">
    <text evidence="2">The sequence shown here is derived from an EMBL/GenBank/DDBJ whole genome shotgun (WGS) entry which is preliminary data.</text>
</comment>
<sequence length="264" mass="27760">MSALPGVALAGSMFDAVFRPERFVSVRRETAFRTRLGLARQVVGLVAFYVWNVFLYALPLTLAGIGFTSTASAPEWFAALAPATVGDPAGLWRLLVGLFQNSAFLTIATAVVLVSYHGAVLVSRGSGGLLESVHTVVYTTGAYLAAMFTGVMFLSTTPGLETAETLVLNVQKAGFYAVIDWLGADVALPGGRPGQLVVGGLTTTGELILALLVVASLYFVYSLYLGARINHGMDRLQSTAVLVAISAAPVIYIAGSVVYSTVFL</sequence>
<organism evidence="2 3">
    <name type="scientific">Haloarcula saliterrae</name>
    <dbReference type="NCBI Taxonomy" id="2950534"/>
    <lineage>
        <taxon>Archaea</taxon>
        <taxon>Methanobacteriati</taxon>
        <taxon>Methanobacteriota</taxon>
        <taxon>Stenosarchaea group</taxon>
        <taxon>Halobacteria</taxon>
        <taxon>Halobacteriales</taxon>
        <taxon>Haloarculaceae</taxon>
        <taxon>Haloarcula</taxon>
    </lineage>
</organism>
<dbReference type="EMBL" id="JAMQON010000001">
    <property type="protein sequence ID" value="MDS0258932.1"/>
    <property type="molecule type" value="Genomic_DNA"/>
</dbReference>
<feature type="transmembrane region" description="Helical" evidence="1">
    <location>
        <begin position="135"/>
        <end position="154"/>
    </location>
</feature>